<organism evidence="5 6">
    <name type="scientific">Marchantia polymorpha subsp. ruderalis</name>
    <dbReference type="NCBI Taxonomy" id="1480154"/>
    <lineage>
        <taxon>Eukaryota</taxon>
        <taxon>Viridiplantae</taxon>
        <taxon>Streptophyta</taxon>
        <taxon>Embryophyta</taxon>
        <taxon>Marchantiophyta</taxon>
        <taxon>Marchantiopsida</taxon>
        <taxon>Marchantiidae</taxon>
        <taxon>Marchantiales</taxon>
        <taxon>Marchantiaceae</taxon>
        <taxon>Marchantia</taxon>
    </lineage>
</organism>
<evidence type="ECO:0000259" key="4">
    <source>
        <dbReference type="Pfam" id="PF22124"/>
    </source>
</evidence>
<dbReference type="Pfam" id="PF21307">
    <property type="entry name" value="Glyco_hydro_95_C"/>
    <property type="match status" value="1"/>
</dbReference>
<dbReference type="AlphaFoldDB" id="A0A176WEP4"/>
<dbReference type="InterPro" id="IPR054363">
    <property type="entry name" value="GH95_cat"/>
</dbReference>
<comment type="caution">
    <text evidence="5">The sequence shown here is derived from an EMBL/GenBank/DDBJ whole genome shotgun (WGS) entry which is preliminary data.</text>
</comment>
<dbReference type="GO" id="GO:0005975">
    <property type="term" value="P:carbohydrate metabolic process"/>
    <property type="evidence" value="ECO:0007669"/>
    <property type="project" value="InterPro"/>
</dbReference>
<feature type="domain" description="Glycosyl hydrolase family 95 catalytic" evidence="4">
    <location>
        <begin position="399"/>
        <end position="784"/>
    </location>
</feature>
<protein>
    <submittedName>
        <fullName evidence="5">Uncharacterized protein</fullName>
    </submittedName>
</protein>
<dbReference type="PANTHER" id="PTHR31084:SF0">
    <property type="entry name" value="ALPHA-L-FUCOSIDASE 2"/>
    <property type="match status" value="1"/>
</dbReference>
<dbReference type="InterPro" id="IPR027414">
    <property type="entry name" value="GH95_N_dom"/>
</dbReference>
<dbReference type="SUPFAM" id="SSF48208">
    <property type="entry name" value="Six-hairpin glycosidases"/>
    <property type="match status" value="1"/>
</dbReference>
<dbReference type="Gene3D" id="1.50.10.10">
    <property type="match status" value="1"/>
</dbReference>
<evidence type="ECO:0000313" key="5">
    <source>
        <dbReference type="EMBL" id="OAE31597.1"/>
    </source>
</evidence>
<dbReference type="PANTHER" id="PTHR31084">
    <property type="entry name" value="ALPHA-L-FUCOSIDASE 2"/>
    <property type="match status" value="1"/>
</dbReference>
<dbReference type="Gene3D" id="2.70.98.50">
    <property type="entry name" value="putative glycoside hydrolase family protein from bacillus halodurans"/>
    <property type="match status" value="1"/>
</dbReference>
<reference evidence="5" key="1">
    <citation type="submission" date="2016-03" db="EMBL/GenBank/DDBJ databases">
        <title>Mechanisms controlling the formation of the plant cell surface in tip-growing cells are functionally conserved among land plants.</title>
        <authorList>
            <person name="Honkanen S."/>
            <person name="Jones V.A."/>
            <person name="Morieri G."/>
            <person name="Champion C."/>
            <person name="Hetherington A.J."/>
            <person name="Kelly S."/>
            <person name="Saint-Marcoux D."/>
            <person name="Proust H."/>
            <person name="Prescott H."/>
            <person name="Dolan L."/>
        </authorList>
    </citation>
    <scope>NUCLEOTIDE SEQUENCE [LARGE SCALE GENOMIC DNA]</scope>
    <source>
        <tissue evidence="5">Whole gametophyte</tissue>
    </source>
</reference>
<dbReference type="GO" id="GO:0004560">
    <property type="term" value="F:alpha-L-fucosidase activity"/>
    <property type="evidence" value="ECO:0007669"/>
    <property type="project" value="TreeGrafter"/>
</dbReference>
<evidence type="ECO:0000256" key="1">
    <source>
        <dbReference type="SAM" id="MobiDB-lite"/>
    </source>
</evidence>
<dbReference type="Pfam" id="PF22124">
    <property type="entry name" value="Glyco_hydro_95_cat"/>
    <property type="match status" value="1"/>
</dbReference>
<accession>A0A176WEP4</accession>
<dbReference type="Gene3D" id="2.60.40.1180">
    <property type="entry name" value="Golgi alpha-mannosidase II"/>
    <property type="match status" value="1"/>
</dbReference>
<feature type="region of interest" description="Disordered" evidence="1">
    <location>
        <begin position="359"/>
        <end position="407"/>
    </location>
</feature>
<dbReference type="InterPro" id="IPR012341">
    <property type="entry name" value="6hp_glycosidase-like_sf"/>
</dbReference>
<dbReference type="InterPro" id="IPR013780">
    <property type="entry name" value="Glyco_hydro_b"/>
</dbReference>
<sequence length="1007" mass="111601">MEVSVSDDDSQWVRVEKNLASAEDGDGDLLKVEFFEPATFWTEALPLGNGKLGAMVFGGIPLDLIMLNDDTLYTGGPKDWNNPRARDLLPKVREAVREGKFSDATNLASQMLGPYCQVVKGSNGFVLISTNLSLYQPLGAIELELDDSHQRFDPDSYHRQLDLDTATVSVTYTVEDVTYTREYFTSNPQQVLAVRLSADKANSVSFAVTLLSPLQEGPSQTTANQILVRGRAPGDVVDSSVTGHGMAFAVALEVRVGGESGVLEAVDGQILRVQNADWALILLSTSTSFDGPFRSPLLADKDPSQQAIAALKGTEGLAFDALLKSHLNDYQPMFRRLKLRLAKSEIDVLQTEEFAENTVNTATGRSSPRADVEQARIQDSQEVTRPLGENEKTSGVNKGSRKGDAKISTRDRLEGFAEDQDPRMVTLLFQYGRYLMLASSRPGTMVSNLQGIWNKDLSPAWRCVPHININLPMNYWPAETCNLSECHGPLFDIVDTMTINGRITAKVNYGLEGWVGHHNVDIWGQTAPVGGDPVWALWPMGGAWLSLHLWEHYCFTLDKTFLSDRAYPVLKGCAQFLLGWLIEDTNGNLITNPSTSPEHYFVSPDTGNWASVAYASAMDLAIIRELFESLVQANQILGDKDVEFVSKIKITLDRLGPVKLAHDGCLLEWGEDFEDPEVNHRHMSHLFGLFPGHTITHLKTPELCHAAKKSMLKRGEIGPGWSMAWKNALWARLWNEEHAYRMVVRMFRLIGPQETTERYDGGGLYCNLFNAHPPFQIDGNFGGRLLIAGNISVPFNVLGFQGGSKDLSGGESIFRGAVSSSSGFGQESGFVPACKIRLSPLKNSNLKNFNFVFGIAFGLRFCRFTGAIAEMLLQSDGESLYLLPALPKTAWPFGKVEGLRGRGAATVSMVWEHGVLVEFSIDVDVKSPALKTVHYQERTVNISEVLPSHVYTYNKDLKLQHSRLKVNGFLRSDGNRAMTSVRRKLKQPLKETLFSKMQRQEKNRVIT</sequence>
<evidence type="ECO:0000259" key="2">
    <source>
        <dbReference type="Pfam" id="PF14498"/>
    </source>
</evidence>
<dbReference type="Proteomes" id="UP000077202">
    <property type="component" value="Unassembled WGS sequence"/>
</dbReference>
<dbReference type="EMBL" id="LVLJ01001006">
    <property type="protein sequence ID" value="OAE31597.1"/>
    <property type="molecule type" value="Genomic_DNA"/>
</dbReference>
<proteinExistence type="predicted"/>
<evidence type="ECO:0000313" key="6">
    <source>
        <dbReference type="Proteomes" id="UP000077202"/>
    </source>
</evidence>
<dbReference type="Pfam" id="PF14498">
    <property type="entry name" value="Glyco_hyd_65N_2"/>
    <property type="match status" value="1"/>
</dbReference>
<gene>
    <name evidence="5" type="ORF">AXG93_2294s1120</name>
</gene>
<evidence type="ECO:0000259" key="3">
    <source>
        <dbReference type="Pfam" id="PF21307"/>
    </source>
</evidence>
<feature type="domain" description="Alpha fucosidase A-like C-terminal" evidence="3">
    <location>
        <begin position="874"/>
        <end position="929"/>
    </location>
</feature>
<dbReference type="InterPro" id="IPR049053">
    <property type="entry name" value="AFCA-like_C"/>
</dbReference>
<dbReference type="InterPro" id="IPR008928">
    <property type="entry name" value="6-hairpin_glycosidase_sf"/>
</dbReference>
<feature type="domain" description="Glycosyl hydrolase family 95 N-terminal" evidence="2">
    <location>
        <begin position="36"/>
        <end position="291"/>
    </location>
</feature>
<name>A0A176WEP4_MARPO</name>
<keyword evidence="6" id="KW-1185">Reference proteome</keyword>